<keyword evidence="2" id="KW-0813">Transport</keyword>
<organism evidence="6 7">
    <name type="scientific">Aureimonas phyllosphaerae</name>
    <dbReference type="NCBI Taxonomy" id="1166078"/>
    <lineage>
        <taxon>Bacteria</taxon>
        <taxon>Pseudomonadati</taxon>
        <taxon>Pseudomonadota</taxon>
        <taxon>Alphaproteobacteria</taxon>
        <taxon>Hyphomicrobiales</taxon>
        <taxon>Aurantimonadaceae</taxon>
        <taxon>Aureimonas</taxon>
    </lineage>
</organism>
<accession>A0A7W6C033</accession>
<protein>
    <submittedName>
        <fullName evidence="6">ABC-type multidrug transport system ATPase subunit</fullName>
    </submittedName>
</protein>
<evidence type="ECO:0000313" key="7">
    <source>
        <dbReference type="Proteomes" id="UP000531216"/>
    </source>
</evidence>
<gene>
    <name evidence="6" type="ORF">GGR05_004130</name>
</gene>
<dbReference type="SUPFAM" id="SSF52540">
    <property type="entry name" value="P-loop containing nucleoside triphosphate hydrolases"/>
    <property type="match status" value="1"/>
</dbReference>
<evidence type="ECO:0000256" key="2">
    <source>
        <dbReference type="ARBA" id="ARBA00022448"/>
    </source>
</evidence>
<dbReference type="GO" id="GO:0016887">
    <property type="term" value="F:ATP hydrolysis activity"/>
    <property type="evidence" value="ECO:0007669"/>
    <property type="project" value="InterPro"/>
</dbReference>
<evidence type="ECO:0000259" key="5">
    <source>
        <dbReference type="PROSITE" id="PS50893"/>
    </source>
</evidence>
<evidence type="ECO:0000256" key="3">
    <source>
        <dbReference type="ARBA" id="ARBA00022741"/>
    </source>
</evidence>
<keyword evidence="4" id="KW-0067">ATP-binding</keyword>
<dbReference type="InterPro" id="IPR027417">
    <property type="entry name" value="P-loop_NTPase"/>
</dbReference>
<dbReference type="Gene3D" id="3.40.50.300">
    <property type="entry name" value="P-loop containing nucleotide triphosphate hydrolases"/>
    <property type="match status" value="1"/>
</dbReference>
<dbReference type="InterPro" id="IPR003439">
    <property type="entry name" value="ABC_transporter-like_ATP-bd"/>
</dbReference>
<dbReference type="PANTHER" id="PTHR43335:SF2">
    <property type="entry name" value="ABC TRANSPORTER, ATP-BINDING PROTEIN"/>
    <property type="match status" value="1"/>
</dbReference>
<keyword evidence="3" id="KW-0547">Nucleotide-binding</keyword>
<dbReference type="CDD" id="cd03264">
    <property type="entry name" value="ABC_drug_resistance_like"/>
    <property type="match status" value="1"/>
</dbReference>
<keyword evidence="7" id="KW-1185">Reference proteome</keyword>
<dbReference type="AlphaFoldDB" id="A0A7W6C033"/>
<feature type="domain" description="ABC transporter" evidence="5">
    <location>
        <begin position="2"/>
        <end position="232"/>
    </location>
</feature>
<sequence length="298" mass="32278">MLEIDGLGHVYADGTRALEGVTLRIEKGLFGLLGPNGAGKSTLMRVAATLQAPDEGTIRFDGIDVVREPDRIRRLLGYLPQDLGFYPGVSTFDMLDHLAALKGFRHRNERRELVSDLLEAVRLWDARGKALSTLSGGMRRRFGIAQALIGRPRLVIVDEPTAGLDPEERSRCLDLLAGIGDEAVVILSTHIVADVSDLCPRMAVLAGGRVVSEGVPDDLISRLEGQIWTSRVEPEDLEGLYASLNIISRRRSAGQIIVRVHGAKSPGPSFRSAAPDLEDFFFATLKQSGAGASSQSRT</sequence>
<dbReference type="PROSITE" id="PS50893">
    <property type="entry name" value="ABC_TRANSPORTER_2"/>
    <property type="match status" value="1"/>
</dbReference>
<dbReference type="OrthoDB" id="9778547at2"/>
<dbReference type="RefSeq" id="WP_090965871.1">
    <property type="nucleotide sequence ID" value="NZ_FOOA01000022.1"/>
</dbReference>
<dbReference type="InterPro" id="IPR017871">
    <property type="entry name" value="ABC_transporter-like_CS"/>
</dbReference>
<proteinExistence type="inferred from homology"/>
<dbReference type="Proteomes" id="UP000531216">
    <property type="component" value="Unassembled WGS sequence"/>
</dbReference>
<reference evidence="6 7" key="1">
    <citation type="submission" date="2020-08" db="EMBL/GenBank/DDBJ databases">
        <title>Genomic Encyclopedia of Type Strains, Phase IV (KMG-IV): sequencing the most valuable type-strain genomes for metagenomic binning, comparative biology and taxonomic classification.</title>
        <authorList>
            <person name="Goeker M."/>
        </authorList>
    </citation>
    <scope>NUCLEOTIDE SEQUENCE [LARGE SCALE GENOMIC DNA]</scope>
    <source>
        <strain evidence="6 7">DSM 25024</strain>
    </source>
</reference>
<dbReference type="Pfam" id="PF00005">
    <property type="entry name" value="ABC_tran"/>
    <property type="match status" value="1"/>
</dbReference>
<dbReference type="GO" id="GO:0005524">
    <property type="term" value="F:ATP binding"/>
    <property type="evidence" value="ECO:0007669"/>
    <property type="project" value="UniProtKB-KW"/>
</dbReference>
<name>A0A7W6C033_9HYPH</name>
<dbReference type="PANTHER" id="PTHR43335">
    <property type="entry name" value="ABC TRANSPORTER, ATP-BINDING PROTEIN"/>
    <property type="match status" value="1"/>
</dbReference>
<evidence type="ECO:0000256" key="1">
    <source>
        <dbReference type="ARBA" id="ARBA00005417"/>
    </source>
</evidence>
<evidence type="ECO:0000256" key="4">
    <source>
        <dbReference type="ARBA" id="ARBA00022840"/>
    </source>
</evidence>
<dbReference type="SMART" id="SM00382">
    <property type="entry name" value="AAA"/>
    <property type="match status" value="1"/>
</dbReference>
<comment type="caution">
    <text evidence="6">The sequence shown here is derived from an EMBL/GenBank/DDBJ whole genome shotgun (WGS) entry which is preliminary data.</text>
</comment>
<dbReference type="EMBL" id="JACIDO010000014">
    <property type="protein sequence ID" value="MBB3937960.1"/>
    <property type="molecule type" value="Genomic_DNA"/>
</dbReference>
<dbReference type="PROSITE" id="PS00211">
    <property type="entry name" value="ABC_TRANSPORTER_1"/>
    <property type="match status" value="1"/>
</dbReference>
<dbReference type="InterPro" id="IPR003593">
    <property type="entry name" value="AAA+_ATPase"/>
</dbReference>
<evidence type="ECO:0000313" key="6">
    <source>
        <dbReference type="EMBL" id="MBB3937960.1"/>
    </source>
</evidence>
<comment type="similarity">
    <text evidence="1">Belongs to the ABC transporter superfamily.</text>
</comment>